<evidence type="ECO:0000256" key="5">
    <source>
        <dbReference type="PROSITE-ProRule" id="PRU00266"/>
    </source>
</evidence>
<reference evidence="8 9" key="1">
    <citation type="submission" date="2024-05" db="EMBL/GenBank/DDBJ databases">
        <authorList>
            <person name="Wallberg A."/>
        </authorList>
    </citation>
    <scope>NUCLEOTIDE SEQUENCE [LARGE SCALE GENOMIC DNA]</scope>
</reference>
<proteinExistence type="inferred from homology"/>
<gene>
    <name evidence="8" type="ORF">MNOR_LOCUS7046</name>
</gene>
<dbReference type="AlphaFoldDB" id="A0AAV2Q3U6"/>
<dbReference type="SUPFAM" id="SSF54768">
    <property type="entry name" value="dsRNA-binding domain-like"/>
    <property type="match status" value="1"/>
</dbReference>
<dbReference type="EC" id="2.1.1.-" evidence="4"/>
<dbReference type="PROSITE" id="PS50137">
    <property type="entry name" value="DS_RBD"/>
    <property type="match status" value="1"/>
</dbReference>
<dbReference type="Pfam" id="PF11968">
    <property type="entry name" value="Bmt2"/>
    <property type="match status" value="1"/>
</dbReference>
<dbReference type="Proteomes" id="UP001497623">
    <property type="component" value="Unassembled WGS sequence"/>
</dbReference>
<evidence type="ECO:0000256" key="4">
    <source>
        <dbReference type="HAMAP-Rule" id="MF_03044"/>
    </source>
</evidence>
<keyword evidence="1 4" id="KW-0489">Methyltransferase</keyword>
<keyword evidence="2 4" id="KW-0808">Transferase</keyword>
<dbReference type="InterPro" id="IPR021867">
    <property type="entry name" value="Bmt2/SAMTOR"/>
</dbReference>
<dbReference type="InterPro" id="IPR014720">
    <property type="entry name" value="dsRBD_dom"/>
</dbReference>
<sequence>MRTKNTRKKGKAETKTCKHKCVRFFAKPKNAVHCLSNIVQGVVYTNEQIQKKVVGHDPQFGVSVTFEGKTFHGSGPSKQTARQNAAETALVSFVKPPVKIVDPKFKLCDYSEIRYRNQKRDGPVEKKSRIDEDVTNQKNESEDLEEKTDIDAVGTSQKNGLEEEKPSIEIAGTSQTDNRDKTVEEKNDNEVAGTSSNDESREREIEDKTPWVALASFAIYKLLNDWKEGQIGSAEAQTLTVPESPSTPENSEDILQHLVLGLAHEEVSESSEMAKITKAPVISLRAAPSEQMSEEIKENGKRLAEIVKSTHKKLRTQLKIGKDEEEIWHEHIQNKEELKQYAAAMQSLATECWDLRKHINTSRIEWVVDNIRKYYHQKGCDELQDKEQRKVEYLNLKDKCQEVQSHDANSLKVLDVGSCYNPFAKFPDLDVTAIDLCPANESVKQCDFLGLEVNSSNIDKDWNAGSSITAAPEQYFDVIIFSLLLEYIPSPKQRALACKKAYKLLKTNGILCIITPDSKHSNANVHICKLWKITLGFLGFARTKYEKMNHFHGMTFRKGMCPVAWAHDAERELEQTKKKEVRRKFKKINYDNIQTEMFIPQDFEEKNDSEENYI</sequence>
<evidence type="ECO:0000256" key="6">
    <source>
        <dbReference type="SAM" id="MobiDB-lite"/>
    </source>
</evidence>
<evidence type="ECO:0000256" key="2">
    <source>
        <dbReference type="ARBA" id="ARBA00022679"/>
    </source>
</evidence>
<dbReference type="SUPFAM" id="SSF53335">
    <property type="entry name" value="S-adenosyl-L-methionine-dependent methyltransferases"/>
    <property type="match status" value="1"/>
</dbReference>
<dbReference type="EMBL" id="CAXKWB010003027">
    <property type="protein sequence ID" value="CAL4068244.1"/>
    <property type="molecule type" value="Genomic_DNA"/>
</dbReference>
<keyword evidence="9" id="KW-1185">Reference proteome</keyword>
<evidence type="ECO:0000256" key="3">
    <source>
        <dbReference type="ARBA" id="ARBA00022691"/>
    </source>
</evidence>
<comment type="similarity">
    <text evidence="4">Belongs to the BMT2 family.</text>
</comment>
<comment type="function">
    <text evidence="4">S-adenosyl-L-methionine-binding protein that acts as an inhibitor of mTORC1 signaling. Acts as a sensor of S-adenosyl-L-methionine to signal methionine sufficiency to mTORC1. Probably also acts as a S-adenosyl-L-methionine-dependent methyltransferase.</text>
</comment>
<dbReference type="PANTHER" id="PTHR21008">
    <property type="entry name" value="S-ADENOSYLMETHIONINE SENSOR UPSTREAM OF MTORC1-RELATED"/>
    <property type="match status" value="1"/>
</dbReference>
<dbReference type="GO" id="GO:0003723">
    <property type="term" value="F:RNA binding"/>
    <property type="evidence" value="ECO:0007669"/>
    <property type="project" value="UniProtKB-UniRule"/>
</dbReference>
<name>A0AAV2Q3U6_MEGNR</name>
<feature type="binding site" evidence="4">
    <location>
        <position position="435"/>
    </location>
    <ligand>
        <name>S-adenosyl-L-methionine</name>
        <dbReference type="ChEBI" id="CHEBI:59789"/>
    </ligand>
</feature>
<feature type="binding site" evidence="4">
    <location>
        <position position="417"/>
    </location>
    <ligand>
        <name>S-adenosyl-L-methionine</name>
        <dbReference type="ChEBI" id="CHEBI:59789"/>
    </ligand>
</feature>
<dbReference type="SMART" id="SM00358">
    <property type="entry name" value="DSRM"/>
    <property type="match status" value="1"/>
</dbReference>
<feature type="compositionally biased region" description="Basic and acidic residues" evidence="6">
    <location>
        <begin position="118"/>
        <end position="132"/>
    </location>
</feature>
<dbReference type="GO" id="GO:1904262">
    <property type="term" value="P:negative regulation of TORC1 signaling"/>
    <property type="evidence" value="ECO:0007669"/>
    <property type="project" value="TreeGrafter"/>
</dbReference>
<accession>A0AAV2Q3U6</accession>
<feature type="compositionally biased region" description="Basic and acidic residues" evidence="6">
    <location>
        <begin position="177"/>
        <end position="189"/>
    </location>
</feature>
<dbReference type="GO" id="GO:0032259">
    <property type="term" value="P:methylation"/>
    <property type="evidence" value="ECO:0007669"/>
    <property type="project" value="UniProtKB-KW"/>
</dbReference>
<keyword evidence="3 4" id="KW-0949">S-adenosyl-L-methionine</keyword>
<evidence type="ECO:0000313" key="8">
    <source>
        <dbReference type="EMBL" id="CAL4068244.1"/>
    </source>
</evidence>
<feature type="region of interest" description="Disordered" evidence="6">
    <location>
        <begin position="118"/>
        <end position="205"/>
    </location>
</feature>
<dbReference type="InterPro" id="IPR029063">
    <property type="entry name" value="SAM-dependent_MTases_sf"/>
</dbReference>
<dbReference type="HAMAP" id="MF_03044">
    <property type="entry name" value="BMT2"/>
    <property type="match status" value="1"/>
</dbReference>
<evidence type="ECO:0000259" key="7">
    <source>
        <dbReference type="PROSITE" id="PS50137"/>
    </source>
</evidence>
<dbReference type="Gene3D" id="3.30.160.20">
    <property type="match status" value="1"/>
</dbReference>
<dbReference type="PANTHER" id="PTHR21008:SF0">
    <property type="entry name" value="S-ADENOSYLMETHIONINE SENSOR UPSTREAM OF MTORC1"/>
    <property type="match status" value="1"/>
</dbReference>
<dbReference type="Gene3D" id="3.40.50.150">
    <property type="entry name" value="Vaccinia Virus protein VP39"/>
    <property type="match status" value="1"/>
</dbReference>
<organism evidence="8 9">
    <name type="scientific">Meganyctiphanes norvegica</name>
    <name type="common">Northern krill</name>
    <name type="synonym">Thysanopoda norvegica</name>
    <dbReference type="NCBI Taxonomy" id="48144"/>
    <lineage>
        <taxon>Eukaryota</taxon>
        <taxon>Metazoa</taxon>
        <taxon>Ecdysozoa</taxon>
        <taxon>Arthropoda</taxon>
        <taxon>Crustacea</taxon>
        <taxon>Multicrustacea</taxon>
        <taxon>Malacostraca</taxon>
        <taxon>Eumalacostraca</taxon>
        <taxon>Eucarida</taxon>
        <taxon>Euphausiacea</taxon>
        <taxon>Euphausiidae</taxon>
        <taxon>Meganyctiphanes</taxon>
    </lineage>
</organism>
<dbReference type="GO" id="GO:0008168">
    <property type="term" value="F:methyltransferase activity"/>
    <property type="evidence" value="ECO:0007669"/>
    <property type="project" value="UniProtKB-UniRule"/>
</dbReference>
<comment type="caution">
    <text evidence="8">The sequence shown here is derived from an EMBL/GenBank/DDBJ whole genome shotgun (WGS) entry which is preliminary data.</text>
</comment>
<evidence type="ECO:0000256" key="1">
    <source>
        <dbReference type="ARBA" id="ARBA00022603"/>
    </source>
</evidence>
<evidence type="ECO:0000313" key="9">
    <source>
        <dbReference type="Proteomes" id="UP001497623"/>
    </source>
</evidence>
<protein>
    <recommendedName>
        <fullName evidence="4">S-adenosylmethionine sensor upstream of mTORC1</fullName>
    </recommendedName>
    <alternativeName>
        <fullName evidence="4">Probable methyltransferase BMT2 homolog</fullName>
        <ecNumber evidence="4">2.1.1.-</ecNumber>
    </alternativeName>
</protein>
<keyword evidence="5" id="KW-0694">RNA-binding</keyword>
<dbReference type="CDD" id="cd02440">
    <property type="entry name" value="AdoMet_MTases"/>
    <property type="match status" value="1"/>
</dbReference>
<feature type="domain" description="DRBM" evidence="7">
    <location>
        <begin position="30"/>
        <end position="95"/>
    </location>
</feature>
<dbReference type="Pfam" id="PF00035">
    <property type="entry name" value="dsrm"/>
    <property type="match status" value="1"/>
</dbReference>